<keyword evidence="3" id="KW-1185">Reference proteome</keyword>
<organism evidence="2 3">
    <name type="scientific">Cohnella herbarum</name>
    <dbReference type="NCBI Taxonomy" id="2728023"/>
    <lineage>
        <taxon>Bacteria</taxon>
        <taxon>Bacillati</taxon>
        <taxon>Bacillota</taxon>
        <taxon>Bacilli</taxon>
        <taxon>Bacillales</taxon>
        <taxon>Paenibacillaceae</taxon>
        <taxon>Cohnella</taxon>
    </lineage>
</organism>
<dbReference type="KEGG" id="cheb:HH215_16705"/>
<dbReference type="PANTHER" id="PTHR43649:SF12">
    <property type="entry name" value="DIACETYLCHITOBIOSE BINDING PROTEIN DASA"/>
    <property type="match status" value="1"/>
</dbReference>
<dbReference type="RefSeq" id="WP_169280941.1">
    <property type="nucleotide sequence ID" value="NZ_CP051680.1"/>
</dbReference>
<keyword evidence="1" id="KW-0732">Signal</keyword>
<proteinExistence type="predicted"/>
<sequence length="503" mass="56223">MRRVRVFRKSVVLLLISATAVLSACSTSSESSEGSSANASPPLEVSWMNIAYGAPPPGGDAVGQRIEAETNTKISWQWVPLNGYKERLNVALNTGDLADITQVPTSNPIYETATNEAIQAGVFHDLTPYLTGDNLKKYPNLAAYPSAIWDNMTYNGKIWGIPRHPNPPIFTTVHIRKDLLDRAGLPAPTTWEELTEVLLELSDPPGLYGLAMKSTSSADVIANAITGIQNWEVDGEGNFKYRDFMPAFKIYMRWLKQLYDAGAIHPEFPIVEGSETDLFKTGKYVAVAANTHMFTIPDWLARLKENAPGADVLTLKVLKGPQGYATSMATGSWTNLMIGSRVPESDIPRLLKLIDFTSSPVYQRLALYGIEGVHYATKNGAVERNDKYRNEGIEAYTWNDGTYTGADNYLLWDADPDRLRWYKEVFDDSQLKSTYSNPAFNLYSPSLVNKWGDLTRDLERNKVKFVMGVLSEEDWDQYVNRLVSSADYVQIAEELKTAHLKYK</sequence>
<name>A0A7Z2VKW5_9BACL</name>
<protein>
    <submittedName>
        <fullName evidence="2">Extracellular solute-binding protein</fullName>
    </submittedName>
</protein>
<dbReference type="PROSITE" id="PS51257">
    <property type="entry name" value="PROKAR_LIPOPROTEIN"/>
    <property type="match status" value="1"/>
</dbReference>
<dbReference type="Proteomes" id="UP000502248">
    <property type="component" value="Chromosome"/>
</dbReference>
<accession>A0A7Z2VKW5</accession>
<dbReference type="PANTHER" id="PTHR43649">
    <property type="entry name" value="ARABINOSE-BINDING PROTEIN-RELATED"/>
    <property type="match status" value="1"/>
</dbReference>
<feature type="chain" id="PRO_5038787931" evidence="1">
    <location>
        <begin position="25"/>
        <end position="503"/>
    </location>
</feature>
<evidence type="ECO:0000313" key="2">
    <source>
        <dbReference type="EMBL" id="QJD84660.1"/>
    </source>
</evidence>
<gene>
    <name evidence="2" type="ORF">HH215_16705</name>
</gene>
<dbReference type="Pfam" id="PF01547">
    <property type="entry name" value="SBP_bac_1"/>
    <property type="match status" value="1"/>
</dbReference>
<dbReference type="SUPFAM" id="SSF53850">
    <property type="entry name" value="Periplasmic binding protein-like II"/>
    <property type="match status" value="1"/>
</dbReference>
<dbReference type="InterPro" id="IPR006059">
    <property type="entry name" value="SBP"/>
</dbReference>
<dbReference type="EMBL" id="CP051680">
    <property type="protein sequence ID" value="QJD84660.1"/>
    <property type="molecule type" value="Genomic_DNA"/>
</dbReference>
<dbReference type="Gene3D" id="3.40.190.10">
    <property type="entry name" value="Periplasmic binding protein-like II"/>
    <property type="match status" value="2"/>
</dbReference>
<dbReference type="AlphaFoldDB" id="A0A7Z2VKW5"/>
<reference evidence="2 3" key="1">
    <citation type="submission" date="2020-04" db="EMBL/GenBank/DDBJ databases">
        <title>Genome sequencing of novel species.</title>
        <authorList>
            <person name="Heo J."/>
            <person name="Kim S.-J."/>
            <person name="Kim J.-S."/>
            <person name="Hong S.-B."/>
            <person name="Kwon S.-W."/>
        </authorList>
    </citation>
    <scope>NUCLEOTIDE SEQUENCE [LARGE SCALE GENOMIC DNA]</scope>
    <source>
        <strain evidence="2 3">MFER-1</strain>
    </source>
</reference>
<evidence type="ECO:0000256" key="1">
    <source>
        <dbReference type="SAM" id="SignalP"/>
    </source>
</evidence>
<dbReference type="InterPro" id="IPR050490">
    <property type="entry name" value="Bact_solute-bd_prot1"/>
</dbReference>
<feature type="signal peptide" evidence="1">
    <location>
        <begin position="1"/>
        <end position="24"/>
    </location>
</feature>
<evidence type="ECO:0000313" key="3">
    <source>
        <dbReference type="Proteomes" id="UP000502248"/>
    </source>
</evidence>